<proteinExistence type="predicted"/>
<organism evidence="1 2">
    <name type="scientific">Janibacter hoylei PVAS-1</name>
    <dbReference type="NCBI Taxonomy" id="1210046"/>
    <lineage>
        <taxon>Bacteria</taxon>
        <taxon>Bacillati</taxon>
        <taxon>Actinomycetota</taxon>
        <taxon>Actinomycetes</taxon>
        <taxon>Micrococcales</taxon>
        <taxon>Intrasporangiaceae</taxon>
        <taxon>Janibacter</taxon>
    </lineage>
</organism>
<reference evidence="1 2" key="1">
    <citation type="journal article" date="2012" name="J. Bacteriol.">
        <title>Genome Sequence of Janibacter hoylei MTCC8307, Isolated from the Stratospheric Air.</title>
        <authorList>
            <person name="Pawar S.P."/>
            <person name="Dhotre D.P."/>
            <person name="Shetty S.A."/>
            <person name="Chowdhury S.P."/>
            <person name="Chaudhari B.L."/>
            <person name="Shouche Y.S."/>
        </authorList>
    </citation>
    <scope>NUCLEOTIDE SEQUENCE [LARGE SCALE GENOMIC DNA]</scope>
    <source>
        <strain evidence="1 2">PVAS-1</strain>
    </source>
</reference>
<dbReference type="Proteomes" id="UP000004474">
    <property type="component" value="Unassembled WGS sequence"/>
</dbReference>
<accession>K1E5P2</accession>
<name>K1E5P2_9MICO</name>
<gene>
    <name evidence="1" type="ORF">B277_11335</name>
</gene>
<evidence type="ECO:0000313" key="1">
    <source>
        <dbReference type="EMBL" id="EKA60707.1"/>
    </source>
</evidence>
<sequence length="83" mass="9089">MGRWAAASTRGPVRISRWVTSAIDVLARTTCVSSMISSMTLPRSALSIATIRMMRSPTPVVEWISSTSGIAMRWSTTAWCPSR</sequence>
<dbReference type="EMBL" id="ALWX01000050">
    <property type="protein sequence ID" value="EKA60707.1"/>
    <property type="molecule type" value="Genomic_DNA"/>
</dbReference>
<evidence type="ECO:0000313" key="2">
    <source>
        <dbReference type="Proteomes" id="UP000004474"/>
    </source>
</evidence>
<protein>
    <submittedName>
        <fullName evidence="1">Uncharacterized protein</fullName>
    </submittedName>
</protein>
<dbReference type="AlphaFoldDB" id="K1E5P2"/>
<comment type="caution">
    <text evidence="1">The sequence shown here is derived from an EMBL/GenBank/DDBJ whole genome shotgun (WGS) entry which is preliminary data.</text>
</comment>